<keyword evidence="2" id="KW-1185">Reference proteome</keyword>
<proteinExistence type="predicted"/>
<dbReference type="InterPro" id="IPR029055">
    <property type="entry name" value="Ntn_hydrolases_N"/>
</dbReference>
<evidence type="ECO:0000313" key="2">
    <source>
        <dbReference type="Proteomes" id="UP001516472"/>
    </source>
</evidence>
<dbReference type="EMBL" id="JAAIYO010000001">
    <property type="protein sequence ID" value="MBE4747768.1"/>
    <property type="molecule type" value="Genomic_DNA"/>
</dbReference>
<gene>
    <name evidence="1" type="ORF">G4177_06195</name>
</gene>
<comment type="caution">
    <text evidence="1">The sequence shown here is derived from an EMBL/GenBank/DDBJ whole genome shotgun (WGS) entry which is preliminary data.</text>
</comment>
<organism evidence="1 2">
    <name type="scientific">Corallococcus soli</name>
    <dbReference type="NCBI Taxonomy" id="2710757"/>
    <lineage>
        <taxon>Bacteria</taxon>
        <taxon>Pseudomonadati</taxon>
        <taxon>Myxococcota</taxon>
        <taxon>Myxococcia</taxon>
        <taxon>Myxococcales</taxon>
        <taxon>Cystobacterineae</taxon>
        <taxon>Myxococcaceae</taxon>
        <taxon>Corallococcus</taxon>
    </lineage>
</organism>
<dbReference type="SUPFAM" id="SSF56235">
    <property type="entry name" value="N-terminal nucleophile aminohydrolases (Ntn hydrolases)"/>
    <property type="match status" value="1"/>
</dbReference>
<dbReference type="RefSeq" id="WP_193347124.1">
    <property type="nucleotide sequence ID" value="NZ_CBCSIP010000104.1"/>
</dbReference>
<protein>
    <submittedName>
        <fullName evidence="1">Uncharacterized protein</fullName>
    </submittedName>
</protein>
<sequence length="178" mass="19026">MTCIAAVAHRGRVVIGGDSAGVGGYELSVRRDPKVFRNGPFVIGFTTSFRMGQLLEHAFTPPPVPTRRGALERYLVVDFVDALRGVLTERGWARKQNGQEEGGTFLVGVSGRLFRIDSDYQVGEARDGFDAVGCGSEAARGALFASSGLKPDARVRLALRAAERCNAGVRGPFLVIAS</sequence>
<accession>A0ABR9PIK0</accession>
<name>A0ABR9PIK0_9BACT</name>
<dbReference type="Gene3D" id="3.60.20.10">
    <property type="entry name" value="Glutamine Phosphoribosylpyrophosphate, subunit 1, domain 1"/>
    <property type="match status" value="1"/>
</dbReference>
<dbReference type="Proteomes" id="UP001516472">
    <property type="component" value="Unassembled WGS sequence"/>
</dbReference>
<reference evidence="1 2" key="1">
    <citation type="submission" date="2020-02" db="EMBL/GenBank/DDBJ databases">
        <authorList>
            <person name="Babadi Z.K."/>
            <person name="Risdian C."/>
            <person name="Ebrahimipour G.H."/>
            <person name="Wink J."/>
        </authorList>
    </citation>
    <scope>NUCLEOTIDE SEQUENCE [LARGE SCALE GENOMIC DNA]</scope>
    <source>
        <strain evidence="1 2">ZKHCc1 1396</strain>
    </source>
</reference>
<evidence type="ECO:0000313" key="1">
    <source>
        <dbReference type="EMBL" id="MBE4747768.1"/>
    </source>
</evidence>